<gene>
    <name evidence="1" type="ORF">UX70_C0001G0266</name>
</gene>
<organism evidence="1 2">
    <name type="scientific">Candidatus Wolfebacteria bacterium GW2011_GWB1_47_1</name>
    <dbReference type="NCBI Taxonomy" id="1619007"/>
    <lineage>
        <taxon>Bacteria</taxon>
        <taxon>Candidatus Wolfeibacteriota</taxon>
    </lineage>
</organism>
<dbReference type="KEGG" id="pwo:UX70_C0001G0266"/>
<dbReference type="Proteomes" id="UP000035656">
    <property type="component" value="Chromosome"/>
</dbReference>
<evidence type="ECO:0000313" key="2">
    <source>
        <dbReference type="Proteomes" id="UP000035656"/>
    </source>
</evidence>
<name>A0A0G4ATB9_9BACT</name>
<accession>A0A0G4ATB9</accession>
<protein>
    <submittedName>
        <fullName evidence="1">ABC transporter substrate-binding protein, branched-chain amino acid transport system substrate-binding protein</fullName>
    </submittedName>
</protein>
<evidence type="ECO:0000313" key="1">
    <source>
        <dbReference type="EMBL" id="AKM77992.1"/>
    </source>
</evidence>
<dbReference type="STRING" id="1619007.UX70_C0001G0266"/>
<sequence length="30" mass="3553">MYLEYIAKEAIQDNCVVDHLTTFDYDVVIM</sequence>
<reference evidence="1 2" key="1">
    <citation type="journal article" date="2015" name="Nature">
        <title>rRNA introns, odd ribosomes, and small enigmatic genomes across a large radiation of phyla.</title>
        <authorList>
            <person name="Brown C.T."/>
            <person name="Hug L.A."/>
            <person name="Thomas B.C."/>
            <person name="Sharon I."/>
            <person name="Castelle C.J."/>
            <person name="Singh A."/>
            <person name="Wilkins M.J."/>
            <person name="Williams K.H."/>
            <person name="Banfield J.F."/>
        </authorList>
    </citation>
    <scope>NUCLEOTIDE SEQUENCE [LARGE SCALE GENOMIC DNA]</scope>
</reference>
<dbReference type="EMBL" id="CP011209">
    <property type="protein sequence ID" value="AKM77992.1"/>
    <property type="molecule type" value="Genomic_DNA"/>
</dbReference>
<dbReference type="AlphaFoldDB" id="A0A0G4ATB9"/>
<proteinExistence type="predicted"/>